<accession>A0A0M0L7D2</accession>
<protein>
    <submittedName>
        <fullName evidence="8">Rod shape-determining protein MreD</fullName>
    </submittedName>
</protein>
<keyword evidence="7" id="KW-0472">Membrane</keyword>
<proteinExistence type="inferred from homology"/>
<dbReference type="NCBIfam" id="TIGR03426">
    <property type="entry name" value="shape_MreD"/>
    <property type="match status" value="1"/>
</dbReference>
<evidence type="ECO:0000256" key="4">
    <source>
        <dbReference type="ARBA" id="ARBA00022692"/>
    </source>
</evidence>
<dbReference type="InterPro" id="IPR007227">
    <property type="entry name" value="Cell_shape_determining_MreD"/>
</dbReference>
<dbReference type="OrthoDB" id="1653857at2"/>
<evidence type="ECO:0000256" key="5">
    <source>
        <dbReference type="ARBA" id="ARBA00022960"/>
    </source>
</evidence>
<evidence type="ECO:0000313" key="8">
    <source>
        <dbReference type="EMBL" id="KOO46970.1"/>
    </source>
</evidence>
<evidence type="ECO:0000256" key="2">
    <source>
        <dbReference type="ARBA" id="ARBA00007776"/>
    </source>
</evidence>
<keyword evidence="6" id="KW-1133">Transmembrane helix</keyword>
<evidence type="ECO:0000256" key="1">
    <source>
        <dbReference type="ARBA" id="ARBA00004651"/>
    </source>
</evidence>
<keyword evidence="9" id="KW-1185">Reference proteome</keyword>
<dbReference type="AlphaFoldDB" id="A0A0M0L7D2"/>
<evidence type="ECO:0000313" key="9">
    <source>
        <dbReference type="Proteomes" id="UP000037558"/>
    </source>
</evidence>
<dbReference type="Proteomes" id="UP000037558">
    <property type="component" value="Unassembled WGS sequence"/>
</dbReference>
<keyword evidence="5" id="KW-0133">Cell shape</keyword>
<evidence type="ECO:0000256" key="6">
    <source>
        <dbReference type="ARBA" id="ARBA00022989"/>
    </source>
</evidence>
<dbReference type="EMBL" id="LILC01000011">
    <property type="protein sequence ID" value="KOO46970.1"/>
    <property type="molecule type" value="Genomic_DNA"/>
</dbReference>
<keyword evidence="4" id="KW-0812">Transmembrane</keyword>
<dbReference type="RefSeq" id="WP_053400984.1">
    <property type="nucleotide sequence ID" value="NZ_CP061868.1"/>
</dbReference>
<comment type="similarity">
    <text evidence="2">Belongs to the MreD family.</text>
</comment>
<dbReference type="GO" id="GO:0005886">
    <property type="term" value="C:plasma membrane"/>
    <property type="evidence" value="ECO:0007669"/>
    <property type="project" value="UniProtKB-SubCell"/>
</dbReference>
<dbReference type="GO" id="GO:0008360">
    <property type="term" value="P:regulation of cell shape"/>
    <property type="evidence" value="ECO:0007669"/>
    <property type="project" value="UniProtKB-KW"/>
</dbReference>
<dbReference type="STRING" id="284581.AMD01_08650"/>
<evidence type="ECO:0000256" key="3">
    <source>
        <dbReference type="ARBA" id="ARBA00022475"/>
    </source>
</evidence>
<dbReference type="PATRIC" id="fig|284581.3.peg.3784"/>
<keyword evidence="3" id="KW-1003">Cell membrane</keyword>
<comment type="caution">
    <text evidence="8">The sequence shown here is derived from an EMBL/GenBank/DDBJ whole genome shotgun (WGS) entry which is preliminary data.</text>
</comment>
<comment type="subcellular location">
    <subcellularLocation>
        <location evidence="1">Cell membrane</location>
        <topology evidence="1">Multi-pass membrane protein</topology>
    </subcellularLocation>
</comment>
<organism evidence="8 9">
    <name type="scientific">Priestia koreensis</name>
    <dbReference type="NCBI Taxonomy" id="284581"/>
    <lineage>
        <taxon>Bacteria</taxon>
        <taxon>Bacillati</taxon>
        <taxon>Bacillota</taxon>
        <taxon>Bacilli</taxon>
        <taxon>Bacillales</taxon>
        <taxon>Bacillaceae</taxon>
        <taxon>Priestia</taxon>
    </lineage>
</organism>
<evidence type="ECO:0000256" key="7">
    <source>
        <dbReference type="ARBA" id="ARBA00023136"/>
    </source>
</evidence>
<dbReference type="Pfam" id="PF04093">
    <property type="entry name" value="MreD"/>
    <property type="match status" value="1"/>
</dbReference>
<name>A0A0M0L7D2_9BACI</name>
<reference evidence="9" key="1">
    <citation type="submission" date="2015-08" db="EMBL/GenBank/DDBJ databases">
        <title>Fjat-14210 dsm16467.</title>
        <authorList>
            <person name="Liu B."/>
            <person name="Wang J."/>
            <person name="Zhu Y."/>
            <person name="Liu G."/>
            <person name="Chen Q."/>
            <person name="Chen Z."/>
            <person name="Lan J."/>
            <person name="Che J."/>
            <person name="Ge C."/>
            <person name="Shi H."/>
            <person name="Pan Z."/>
            <person name="Liu X."/>
        </authorList>
    </citation>
    <scope>NUCLEOTIDE SEQUENCE [LARGE SCALE GENOMIC DNA]</scope>
    <source>
        <strain evidence="9">DSM 16467</strain>
    </source>
</reference>
<gene>
    <name evidence="8" type="ORF">AMD01_08650</name>
</gene>
<sequence>MNLTRLFLPILVSVVFILESLFTNFIAVLPSLQEWILSPRFLLIILVFMVSYINLKQGMIYGIIFGMLYDIAFTDVLGVYMFGFPVICFIMTKFLKILQNNIIVVSFISLLAVALLEFYVYSINLTVHLTHMGMTDFLHIRFYPTMILNAIFIIIFAFPMQKRFQKLSIEYME</sequence>